<evidence type="ECO:0000256" key="2">
    <source>
        <dbReference type="SAM" id="SignalP"/>
    </source>
</evidence>
<dbReference type="RefSeq" id="WP_274152101.1">
    <property type="nucleotide sequence ID" value="NZ_CP117812.1"/>
</dbReference>
<dbReference type="Gene3D" id="3.40.50.880">
    <property type="match status" value="1"/>
</dbReference>
<keyword evidence="5" id="KW-1185">Reference proteome</keyword>
<sequence>MKNIALKCLMALFIFTSLSQAVEKKKILFLAGNPSHSSGDHEFRAGCMILADKLNKSGLPIEAKVHFYGWPKDESIFDGVDACVVYADAGGRFGEKYEFLNNKVKKDGMGIMFMHYGVHPSKQVGEKYFKNWIGAYMDNHISVNPHWIADVKALSKEDISRGITPFTAYDEFYFNMDWPTKDECDSCRPVAVATPSPDRIVRYINMWNQHGEKCFGKEQALMWCRDAKPEEGGRGIGFVGGHYHRNWAIDEFRKLVLNAIIWTARMEVPKGGVPAGKVTEADLNKNLDKKKKLNYIKVPTSELYEQKPMARQQFDENGKRIRGGKQKPKKK</sequence>
<gene>
    <name evidence="4" type="ORF">PQO03_17410</name>
</gene>
<dbReference type="EMBL" id="CP117812">
    <property type="protein sequence ID" value="WDE97608.1"/>
    <property type="molecule type" value="Genomic_DNA"/>
</dbReference>
<feature type="chain" id="PRO_5046094334" evidence="2">
    <location>
        <begin position="22"/>
        <end position="331"/>
    </location>
</feature>
<dbReference type="SUPFAM" id="SSF52317">
    <property type="entry name" value="Class I glutamine amidotransferase-like"/>
    <property type="match status" value="1"/>
</dbReference>
<dbReference type="Proteomes" id="UP001214250">
    <property type="component" value="Chromosome 2"/>
</dbReference>
<evidence type="ECO:0000313" key="4">
    <source>
        <dbReference type="EMBL" id="WDE97608.1"/>
    </source>
</evidence>
<evidence type="ECO:0000256" key="1">
    <source>
        <dbReference type="SAM" id="MobiDB-lite"/>
    </source>
</evidence>
<dbReference type="InterPro" id="IPR029062">
    <property type="entry name" value="Class_I_gatase-like"/>
</dbReference>
<reference evidence="4 5" key="1">
    <citation type="submission" date="2023-02" db="EMBL/GenBank/DDBJ databases">
        <title>Genome sequence of Lentisphaera profundi SAORIC-696.</title>
        <authorList>
            <person name="Kim e."/>
            <person name="Cho J.-C."/>
            <person name="Choi A."/>
            <person name="Kang I."/>
        </authorList>
    </citation>
    <scope>NUCLEOTIDE SEQUENCE [LARGE SCALE GENOMIC DNA]</scope>
    <source>
        <strain evidence="4 5">SAORIC-696</strain>
    </source>
</reference>
<evidence type="ECO:0000313" key="5">
    <source>
        <dbReference type="Proteomes" id="UP001214250"/>
    </source>
</evidence>
<proteinExistence type="predicted"/>
<feature type="domain" description="ThuA-like" evidence="3">
    <location>
        <begin position="99"/>
        <end position="263"/>
    </location>
</feature>
<keyword evidence="2" id="KW-0732">Signal</keyword>
<feature type="compositionally biased region" description="Basic residues" evidence="1">
    <location>
        <begin position="320"/>
        <end position="331"/>
    </location>
</feature>
<dbReference type="Pfam" id="PF06283">
    <property type="entry name" value="ThuA"/>
    <property type="match status" value="1"/>
</dbReference>
<feature type="region of interest" description="Disordered" evidence="1">
    <location>
        <begin position="307"/>
        <end position="331"/>
    </location>
</feature>
<evidence type="ECO:0000259" key="3">
    <source>
        <dbReference type="Pfam" id="PF06283"/>
    </source>
</evidence>
<protein>
    <submittedName>
        <fullName evidence="4">ThuA domain-containing protein</fullName>
    </submittedName>
</protein>
<dbReference type="InterPro" id="IPR029010">
    <property type="entry name" value="ThuA-like"/>
</dbReference>
<name>A0ABY7VTT2_9BACT</name>
<organism evidence="4 5">
    <name type="scientific">Lentisphaera profundi</name>
    <dbReference type="NCBI Taxonomy" id="1658616"/>
    <lineage>
        <taxon>Bacteria</taxon>
        <taxon>Pseudomonadati</taxon>
        <taxon>Lentisphaerota</taxon>
        <taxon>Lentisphaeria</taxon>
        <taxon>Lentisphaerales</taxon>
        <taxon>Lentisphaeraceae</taxon>
        <taxon>Lentisphaera</taxon>
    </lineage>
</organism>
<feature type="signal peptide" evidence="2">
    <location>
        <begin position="1"/>
        <end position="21"/>
    </location>
</feature>
<accession>A0ABY7VTT2</accession>